<evidence type="ECO:0008006" key="3">
    <source>
        <dbReference type="Google" id="ProtNLM"/>
    </source>
</evidence>
<dbReference type="Proteomes" id="UP000004903">
    <property type="component" value="Unassembled WGS sequence"/>
</dbReference>
<comment type="caution">
    <text evidence="1">The sequence shown here is derived from an EMBL/GenBank/DDBJ whole genome shotgun (WGS) entry which is preliminary data.</text>
</comment>
<organism evidence="1 2">
    <name type="scientific">Salmonella enterica subsp. enterica serovar Rubislaw str. A4-653</name>
    <dbReference type="NCBI Taxonomy" id="913081"/>
    <lineage>
        <taxon>Bacteria</taxon>
        <taxon>Pseudomonadati</taxon>
        <taxon>Pseudomonadota</taxon>
        <taxon>Gammaproteobacteria</taxon>
        <taxon>Enterobacterales</taxon>
        <taxon>Enterobacteriaceae</taxon>
        <taxon>Salmonella</taxon>
    </lineage>
</organism>
<reference evidence="1 2" key="1">
    <citation type="journal article" date="2011" name="BMC Genomics">
        <title>Genome sequencing reveals diversification of virulence factor content and possible host adaptation in distinct subpopulations of Salmonella enterica.</title>
        <authorList>
            <person name="den Bakker H.C."/>
            <person name="Moreno Switt A.I."/>
            <person name="Govoni G."/>
            <person name="Cummings C.A."/>
            <person name="Ranieri M.L."/>
            <person name="Degoricija L."/>
            <person name="Hoelzer K."/>
            <person name="Rodriguez-Rivera L.D."/>
            <person name="Brown S."/>
            <person name="Bolchacova E."/>
            <person name="Furtado M.R."/>
            <person name="Wiedmann M."/>
        </authorList>
    </citation>
    <scope>NUCLEOTIDE SEQUENCE [LARGE SCALE GENOMIC DNA]</scope>
    <source>
        <strain evidence="1 2">A4-653</strain>
    </source>
</reference>
<proteinExistence type="predicted"/>
<dbReference type="EMBL" id="AFCT01000676">
    <property type="protein sequence ID" value="EHC91286.1"/>
    <property type="molecule type" value="Genomic_DNA"/>
</dbReference>
<protein>
    <recommendedName>
        <fullName evidence="3">Phage head morphogenesis domain-containing protein</fullName>
    </recommendedName>
</protein>
<accession>G5QH53</accession>
<dbReference type="AlphaFoldDB" id="G5QH53"/>
<evidence type="ECO:0000313" key="2">
    <source>
        <dbReference type="Proteomes" id="UP000004903"/>
    </source>
</evidence>
<sequence length="296" mass="34055">MRGILMNSFLKELRDAIKFFLEHGYSSEESLIMWTERLRNATEDKIGGDDFYRYVSRRLTAAYDLEVGRERALKRHPGVSRFTLNYLEPKLRAELDRRIMASADLIKLNRTQAVDRTIQRFSGWATSIPPITSISPGLSASSRSGVVATSQHIAKSARQIDFEQRRVMVDQTHKLIANIDNIIATDGGAIAAVWHSHWRQPNYDYREPHKDRDLKTYAIRGNWALKKGFMKVGPAGYLDEITQPGEEVFCRCYLTYIYNVRSLPDEMKTEKWRKFIEGNKSVGRRSANFETIKNGG</sequence>
<evidence type="ECO:0000313" key="1">
    <source>
        <dbReference type="EMBL" id="EHC91286.1"/>
    </source>
</evidence>
<name>G5QH53_SALRU</name>
<dbReference type="PATRIC" id="fig|913081.3.peg.1437"/>
<gene>
    <name evidence="1" type="ORF">LTSERUB_1785</name>
</gene>